<proteinExistence type="predicted"/>
<dbReference type="InterPro" id="IPR041657">
    <property type="entry name" value="HTH_17"/>
</dbReference>
<evidence type="ECO:0000313" key="3">
    <source>
        <dbReference type="Proteomes" id="UP001078443"/>
    </source>
</evidence>
<dbReference type="RefSeq" id="WP_268041659.1">
    <property type="nucleotide sequence ID" value="NZ_JAPQER010000006.1"/>
</dbReference>
<dbReference type="InterPro" id="IPR038148">
    <property type="entry name" value="Tn1545/Tn916_Xis"/>
</dbReference>
<dbReference type="NCBIfam" id="TIGR01764">
    <property type="entry name" value="excise"/>
    <property type="match status" value="1"/>
</dbReference>
<gene>
    <name evidence="2" type="ORF">OW763_13455</name>
</gene>
<reference evidence="2" key="1">
    <citation type="submission" date="2022-12" db="EMBL/GenBank/DDBJ databases">
        <authorList>
            <person name="Wang J."/>
        </authorList>
    </citation>
    <scope>NUCLEOTIDE SEQUENCE</scope>
    <source>
        <strain evidence="2">HY-45-18</strain>
    </source>
</reference>
<accession>A0ABT4D272</accession>
<dbReference type="Proteomes" id="UP001078443">
    <property type="component" value="Unassembled WGS sequence"/>
</dbReference>
<feature type="domain" description="Helix-turn-helix" evidence="1">
    <location>
        <begin position="4"/>
        <end position="52"/>
    </location>
</feature>
<evidence type="ECO:0000259" key="1">
    <source>
        <dbReference type="Pfam" id="PF12728"/>
    </source>
</evidence>
<evidence type="ECO:0000313" key="2">
    <source>
        <dbReference type="EMBL" id="MCY6485339.1"/>
    </source>
</evidence>
<name>A0ABT4D272_9CLOT</name>
<dbReference type="EMBL" id="JAPQER010000006">
    <property type="protein sequence ID" value="MCY6485339.1"/>
    <property type="molecule type" value="Genomic_DNA"/>
</dbReference>
<sequence>MSKVLTVYEVADLLNVHRNTIYELVRQNKIKHIKIGRQIRIPEEYLDKFIEDKVIN</sequence>
<dbReference type="InterPro" id="IPR010093">
    <property type="entry name" value="SinI_DNA-bd"/>
</dbReference>
<keyword evidence="3" id="KW-1185">Reference proteome</keyword>
<organism evidence="2 3">
    <name type="scientific">Clostridium aestuarii</name>
    <dbReference type="NCBI Taxonomy" id="338193"/>
    <lineage>
        <taxon>Bacteria</taxon>
        <taxon>Bacillati</taxon>
        <taxon>Bacillota</taxon>
        <taxon>Clostridia</taxon>
        <taxon>Eubacteriales</taxon>
        <taxon>Clostridiaceae</taxon>
        <taxon>Clostridium</taxon>
    </lineage>
</organism>
<protein>
    <submittedName>
        <fullName evidence="2">Helix-turn-helix domain-containing protein</fullName>
    </submittedName>
</protein>
<dbReference type="Gene3D" id="3.90.105.50">
    <property type="match status" value="1"/>
</dbReference>
<dbReference type="SUPFAM" id="SSF46955">
    <property type="entry name" value="Putative DNA-binding domain"/>
    <property type="match status" value="1"/>
</dbReference>
<comment type="caution">
    <text evidence="2">The sequence shown here is derived from an EMBL/GenBank/DDBJ whole genome shotgun (WGS) entry which is preliminary data.</text>
</comment>
<dbReference type="InterPro" id="IPR009061">
    <property type="entry name" value="DNA-bd_dom_put_sf"/>
</dbReference>
<dbReference type="Pfam" id="PF12728">
    <property type="entry name" value="HTH_17"/>
    <property type="match status" value="1"/>
</dbReference>